<keyword evidence="2 6" id="KW-0812">Transmembrane</keyword>
<keyword evidence="4 6" id="KW-0472">Membrane</keyword>
<reference evidence="8" key="1">
    <citation type="journal article" date="2023" name="Mol. Phylogenet. Evol.">
        <title>Genome-scale phylogeny and comparative genomics of the fungal order Sordariales.</title>
        <authorList>
            <person name="Hensen N."/>
            <person name="Bonometti L."/>
            <person name="Westerberg I."/>
            <person name="Brannstrom I.O."/>
            <person name="Guillou S."/>
            <person name="Cros-Aarteil S."/>
            <person name="Calhoun S."/>
            <person name="Haridas S."/>
            <person name="Kuo A."/>
            <person name="Mondo S."/>
            <person name="Pangilinan J."/>
            <person name="Riley R."/>
            <person name="LaButti K."/>
            <person name="Andreopoulos B."/>
            <person name="Lipzen A."/>
            <person name="Chen C."/>
            <person name="Yan M."/>
            <person name="Daum C."/>
            <person name="Ng V."/>
            <person name="Clum A."/>
            <person name="Steindorff A."/>
            <person name="Ohm R.A."/>
            <person name="Martin F."/>
            <person name="Silar P."/>
            <person name="Natvig D.O."/>
            <person name="Lalanne C."/>
            <person name="Gautier V."/>
            <person name="Ament-Velasquez S.L."/>
            <person name="Kruys A."/>
            <person name="Hutchinson M.I."/>
            <person name="Powell A.J."/>
            <person name="Barry K."/>
            <person name="Miller A.N."/>
            <person name="Grigoriev I.V."/>
            <person name="Debuchy R."/>
            <person name="Gladieux P."/>
            <person name="Hiltunen Thoren M."/>
            <person name="Johannesson H."/>
        </authorList>
    </citation>
    <scope>NUCLEOTIDE SEQUENCE</scope>
    <source>
        <strain evidence="8">CBS 560.94</strain>
    </source>
</reference>
<proteinExistence type="inferred from homology"/>
<accession>A0AAE0JDS9</accession>
<comment type="caution">
    <text evidence="8">The sequence shown here is derived from an EMBL/GenBank/DDBJ whole genome shotgun (WGS) entry which is preliminary data.</text>
</comment>
<keyword evidence="3 6" id="KW-1133">Transmembrane helix</keyword>
<feature type="transmembrane region" description="Helical" evidence="6">
    <location>
        <begin position="59"/>
        <end position="82"/>
    </location>
</feature>
<feature type="domain" description="Rhodopsin" evidence="7">
    <location>
        <begin position="39"/>
        <end position="275"/>
    </location>
</feature>
<dbReference type="InterPro" id="IPR052337">
    <property type="entry name" value="SAT4-like"/>
</dbReference>
<dbReference type="GO" id="GO:0016020">
    <property type="term" value="C:membrane"/>
    <property type="evidence" value="ECO:0007669"/>
    <property type="project" value="UniProtKB-SubCell"/>
</dbReference>
<dbReference type="PANTHER" id="PTHR33048">
    <property type="entry name" value="PTH11-LIKE INTEGRAL MEMBRANE PROTEIN (AFU_ORTHOLOGUE AFUA_5G11245)"/>
    <property type="match status" value="1"/>
</dbReference>
<evidence type="ECO:0000256" key="4">
    <source>
        <dbReference type="ARBA" id="ARBA00023136"/>
    </source>
</evidence>
<dbReference type="RefSeq" id="XP_062681009.1">
    <property type="nucleotide sequence ID" value="XM_062824796.1"/>
</dbReference>
<evidence type="ECO:0000313" key="8">
    <source>
        <dbReference type="EMBL" id="KAK3343216.1"/>
    </source>
</evidence>
<evidence type="ECO:0000256" key="1">
    <source>
        <dbReference type="ARBA" id="ARBA00004141"/>
    </source>
</evidence>
<keyword evidence="9" id="KW-1185">Reference proteome</keyword>
<name>A0AAE0JDS9_9PEZI</name>
<gene>
    <name evidence="8" type="ORF">B0H65DRAFT_429023</name>
</gene>
<dbReference type="Pfam" id="PF20684">
    <property type="entry name" value="Fung_rhodopsin"/>
    <property type="match status" value="1"/>
</dbReference>
<dbReference type="AlphaFoldDB" id="A0AAE0JDS9"/>
<evidence type="ECO:0000256" key="6">
    <source>
        <dbReference type="SAM" id="Phobius"/>
    </source>
</evidence>
<feature type="transmembrane region" description="Helical" evidence="6">
    <location>
        <begin position="175"/>
        <end position="199"/>
    </location>
</feature>
<dbReference type="EMBL" id="JAUEPP010000005">
    <property type="protein sequence ID" value="KAK3343216.1"/>
    <property type="molecule type" value="Genomic_DNA"/>
</dbReference>
<reference evidence="8" key="2">
    <citation type="submission" date="2023-06" db="EMBL/GenBank/DDBJ databases">
        <authorList>
            <consortium name="Lawrence Berkeley National Laboratory"/>
            <person name="Haridas S."/>
            <person name="Hensen N."/>
            <person name="Bonometti L."/>
            <person name="Westerberg I."/>
            <person name="Brannstrom I.O."/>
            <person name="Guillou S."/>
            <person name="Cros-Aarteil S."/>
            <person name="Calhoun S."/>
            <person name="Kuo A."/>
            <person name="Mondo S."/>
            <person name="Pangilinan J."/>
            <person name="Riley R."/>
            <person name="Labutti K."/>
            <person name="Andreopoulos B."/>
            <person name="Lipzen A."/>
            <person name="Chen C."/>
            <person name="Yanf M."/>
            <person name="Daum C."/>
            <person name="Ng V."/>
            <person name="Clum A."/>
            <person name="Steindorff A."/>
            <person name="Ohm R."/>
            <person name="Martin F."/>
            <person name="Silar P."/>
            <person name="Natvig D."/>
            <person name="Lalanne C."/>
            <person name="Gautier V."/>
            <person name="Ament-Velasquez S.L."/>
            <person name="Kruys A."/>
            <person name="Hutchinson M.I."/>
            <person name="Powell A.J."/>
            <person name="Barry K."/>
            <person name="Miller A.N."/>
            <person name="Grigoriev I.V."/>
            <person name="Debuchy R."/>
            <person name="Gladieux P."/>
            <person name="Thoren M.H."/>
            <person name="Johannesson H."/>
        </authorList>
    </citation>
    <scope>NUCLEOTIDE SEQUENCE</scope>
    <source>
        <strain evidence="8">CBS 560.94</strain>
    </source>
</reference>
<feature type="transmembrane region" description="Helical" evidence="6">
    <location>
        <begin position="21"/>
        <end position="39"/>
    </location>
</feature>
<feature type="transmembrane region" description="Helical" evidence="6">
    <location>
        <begin position="135"/>
        <end position="155"/>
    </location>
</feature>
<comment type="subcellular location">
    <subcellularLocation>
        <location evidence="1">Membrane</location>
        <topology evidence="1">Multi-pass membrane protein</topology>
    </subcellularLocation>
</comment>
<feature type="transmembrane region" description="Helical" evidence="6">
    <location>
        <begin position="253"/>
        <end position="278"/>
    </location>
</feature>
<feature type="transmembrane region" description="Helical" evidence="6">
    <location>
        <begin position="211"/>
        <end position="233"/>
    </location>
</feature>
<protein>
    <recommendedName>
        <fullName evidence="7">Rhodopsin domain-containing protein</fullName>
    </recommendedName>
</protein>
<evidence type="ECO:0000256" key="3">
    <source>
        <dbReference type="ARBA" id="ARBA00022989"/>
    </source>
</evidence>
<dbReference type="InterPro" id="IPR049326">
    <property type="entry name" value="Rhodopsin_dom_fungi"/>
</dbReference>
<sequence length="376" mass="41384">MDVETNRNLRPRSPHNYKQDALYGAIIVGTVLSSLSLALRIYARRSTRTAKHWRRDDWLMFFGLLWSFGVIAALAHGLTVGLGDQALPKTDHDKLWLPRSNAAMLMFQNLCVFCVKASILDFNTSIFRGSMFRKVACAVFIVTAVNSFTGLLIALLQEIAVCPRPDGKCFGESKFVVPLTTGIISTVCDIVIYAMPIPVLAKLGVDRRTRIGLCCVFLLGLLCIATSFARWAAMIQDHPMDPVTMPSDIRIGLWTYVELSAGITCGNLPILAPMFGCVGPRRGRGTGRQVVAAEDGSALTFAPLFDWERHRAECSVGASGEQCKHNVSGATPDSYQVFKSKAVVGFGQEEEQSRVRIVGLNRRTSSEEEDFKNTVN</sequence>
<dbReference type="GeneID" id="87861950"/>
<dbReference type="PANTHER" id="PTHR33048:SF146">
    <property type="entry name" value="INTEGRAL MEMBRANE PROTEIN"/>
    <property type="match status" value="1"/>
</dbReference>
<organism evidence="8 9">
    <name type="scientific">Neurospora tetraspora</name>
    <dbReference type="NCBI Taxonomy" id="94610"/>
    <lineage>
        <taxon>Eukaryota</taxon>
        <taxon>Fungi</taxon>
        <taxon>Dikarya</taxon>
        <taxon>Ascomycota</taxon>
        <taxon>Pezizomycotina</taxon>
        <taxon>Sordariomycetes</taxon>
        <taxon>Sordariomycetidae</taxon>
        <taxon>Sordariales</taxon>
        <taxon>Sordariaceae</taxon>
        <taxon>Neurospora</taxon>
    </lineage>
</organism>
<evidence type="ECO:0000256" key="5">
    <source>
        <dbReference type="ARBA" id="ARBA00038359"/>
    </source>
</evidence>
<dbReference type="Proteomes" id="UP001278500">
    <property type="component" value="Unassembled WGS sequence"/>
</dbReference>
<evidence type="ECO:0000256" key="2">
    <source>
        <dbReference type="ARBA" id="ARBA00022692"/>
    </source>
</evidence>
<comment type="similarity">
    <text evidence="5">Belongs to the SAT4 family.</text>
</comment>
<evidence type="ECO:0000259" key="7">
    <source>
        <dbReference type="Pfam" id="PF20684"/>
    </source>
</evidence>
<evidence type="ECO:0000313" key="9">
    <source>
        <dbReference type="Proteomes" id="UP001278500"/>
    </source>
</evidence>